<proteinExistence type="predicted"/>
<sequence>MVTSFNNVAACWKPYQHSKMAPSLSREFKKFRDELEEQKYRNEFSQYRRPGRFRGYVLCQLIMEKNVEVALELLHTYDVIESPQSSQTMLFFKILGIG</sequence>
<protein>
    <submittedName>
        <fullName evidence="1">Uncharacterized protein</fullName>
    </submittedName>
</protein>
<evidence type="ECO:0000313" key="1">
    <source>
        <dbReference type="EMBL" id="OQS04783.1"/>
    </source>
</evidence>
<organism evidence="1 2">
    <name type="scientific">Thraustotheca clavata</name>
    <dbReference type="NCBI Taxonomy" id="74557"/>
    <lineage>
        <taxon>Eukaryota</taxon>
        <taxon>Sar</taxon>
        <taxon>Stramenopiles</taxon>
        <taxon>Oomycota</taxon>
        <taxon>Saprolegniomycetes</taxon>
        <taxon>Saprolegniales</taxon>
        <taxon>Achlyaceae</taxon>
        <taxon>Thraustotheca</taxon>
    </lineage>
</organism>
<dbReference type="EMBL" id="JNBS01000552">
    <property type="protein sequence ID" value="OQS04783.1"/>
    <property type="molecule type" value="Genomic_DNA"/>
</dbReference>
<reference evidence="1 2" key="1">
    <citation type="journal article" date="2014" name="Genome Biol. Evol.">
        <title>The secreted proteins of Achlya hypogyna and Thraustotheca clavata identify the ancestral oomycete secretome and reveal gene acquisitions by horizontal gene transfer.</title>
        <authorList>
            <person name="Misner I."/>
            <person name="Blouin N."/>
            <person name="Leonard G."/>
            <person name="Richards T.A."/>
            <person name="Lane C.E."/>
        </authorList>
    </citation>
    <scope>NUCLEOTIDE SEQUENCE [LARGE SCALE GENOMIC DNA]</scope>
    <source>
        <strain evidence="1 2">ATCC 34112</strain>
    </source>
</reference>
<gene>
    <name evidence="1" type="ORF">THRCLA_20797</name>
</gene>
<evidence type="ECO:0000313" key="2">
    <source>
        <dbReference type="Proteomes" id="UP000243217"/>
    </source>
</evidence>
<accession>A0A1W0A3C1</accession>
<comment type="caution">
    <text evidence="1">The sequence shown here is derived from an EMBL/GenBank/DDBJ whole genome shotgun (WGS) entry which is preliminary data.</text>
</comment>
<keyword evidence="2" id="KW-1185">Reference proteome</keyword>
<name>A0A1W0A3C1_9STRA</name>
<dbReference type="Proteomes" id="UP000243217">
    <property type="component" value="Unassembled WGS sequence"/>
</dbReference>
<dbReference type="AlphaFoldDB" id="A0A1W0A3C1"/>